<dbReference type="InterPro" id="IPR043128">
    <property type="entry name" value="Rev_trsase/Diguanyl_cyclase"/>
</dbReference>
<evidence type="ECO:0000313" key="2">
    <source>
        <dbReference type="EMBL" id="TDD11648.1"/>
    </source>
</evidence>
<keyword evidence="3" id="KW-1185">Reference proteome</keyword>
<name>A0A4R4VZP1_9ACTN</name>
<organism evidence="2 3">
    <name type="scientific">Nonomuraea diastatica</name>
    <dbReference type="NCBI Taxonomy" id="1848329"/>
    <lineage>
        <taxon>Bacteria</taxon>
        <taxon>Bacillati</taxon>
        <taxon>Actinomycetota</taxon>
        <taxon>Actinomycetes</taxon>
        <taxon>Streptosporangiales</taxon>
        <taxon>Streptosporangiaceae</taxon>
        <taxon>Nonomuraea</taxon>
    </lineage>
</organism>
<reference evidence="2 3" key="1">
    <citation type="submission" date="2019-03" db="EMBL/GenBank/DDBJ databases">
        <title>Draft genome sequences of novel Actinobacteria.</title>
        <authorList>
            <person name="Sahin N."/>
            <person name="Ay H."/>
            <person name="Saygin H."/>
        </authorList>
    </citation>
    <scope>NUCLEOTIDE SEQUENCE [LARGE SCALE GENOMIC DNA]</scope>
    <source>
        <strain evidence="2 3">KC712</strain>
    </source>
</reference>
<evidence type="ECO:0000259" key="1">
    <source>
        <dbReference type="PROSITE" id="PS50887"/>
    </source>
</evidence>
<accession>A0A4R4VZP1</accession>
<dbReference type="InterPro" id="IPR000160">
    <property type="entry name" value="GGDEF_dom"/>
</dbReference>
<dbReference type="Gene3D" id="3.30.70.270">
    <property type="match status" value="1"/>
</dbReference>
<dbReference type="EMBL" id="SMKP01000215">
    <property type="protein sequence ID" value="TDD11648.1"/>
    <property type="molecule type" value="Genomic_DNA"/>
</dbReference>
<dbReference type="RefSeq" id="WP_132517711.1">
    <property type="nucleotide sequence ID" value="NZ_SMKP01000215.1"/>
</dbReference>
<sequence>MITMTTNADLSTYPMGDEPQHNLQRMFADMKRVEFARRFVDDVLRGGTDVSIIAVDLDRSAVVRRRGVREKRHLVVQLHEVVRAALPEKATFLDSGSRDEGWIVLTTDDPHEPSRLAEQLHQLIGKHDFRLIDGDGVRLTASLGVARSPLHGRTGQDLLWAVGEALWHAKLTRDAVHVADAPVEVQPQTFPITVEQQRQLDALSRRTGRSVDSLFHEALHLLLENHAPRWHWIVEKRGPTAGGPPRHGAESA</sequence>
<evidence type="ECO:0000313" key="3">
    <source>
        <dbReference type="Proteomes" id="UP000294543"/>
    </source>
</evidence>
<proteinExistence type="predicted"/>
<gene>
    <name evidence="2" type="ORF">E1294_44850</name>
</gene>
<dbReference type="Proteomes" id="UP000294543">
    <property type="component" value="Unassembled WGS sequence"/>
</dbReference>
<dbReference type="PROSITE" id="PS50887">
    <property type="entry name" value="GGDEF"/>
    <property type="match status" value="1"/>
</dbReference>
<feature type="domain" description="GGDEF" evidence="1">
    <location>
        <begin position="48"/>
        <end position="181"/>
    </location>
</feature>
<dbReference type="InterPro" id="IPR029787">
    <property type="entry name" value="Nucleotide_cyclase"/>
</dbReference>
<comment type="caution">
    <text evidence="2">The sequence shown here is derived from an EMBL/GenBank/DDBJ whole genome shotgun (WGS) entry which is preliminary data.</text>
</comment>
<dbReference type="AlphaFoldDB" id="A0A4R4VZP1"/>
<protein>
    <recommendedName>
        <fullName evidence="1">GGDEF domain-containing protein</fullName>
    </recommendedName>
</protein>
<dbReference type="SUPFAM" id="SSF55073">
    <property type="entry name" value="Nucleotide cyclase"/>
    <property type="match status" value="1"/>
</dbReference>